<evidence type="ECO:0000256" key="4">
    <source>
        <dbReference type="ARBA" id="ARBA00023006"/>
    </source>
</evidence>
<dbReference type="InterPro" id="IPR040040">
    <property type="entry name" value="ATG11"/>
</dbReference>
<reference evidence="12" key="2">
    <citation type="submission" date="2015-01" db="EMBL/GenBank/DDBJ databases">
        <title>Evolutionary Origins and Diversification of the Mycorrhizal Mutualists.</title>
        <authorList>
            <consortium name="DOE Joint Genome Institute"/>
            <consortium name="Mycorrhizal Genomics Consortium"/>
            <person name="Kohler A."/>
            <person name="Kuo A."/>
            <person name="Nagy L.G."/>
            <person name="Floudas D."/>
            <person name="Copeland A."/>
            <person name="Barry K.W."/>
            <person name="Cichocki N."/>
            <person name="Veneault-Fourrey C."/>
            <person name="LaButti K."/>
            <person name="Lindquist E.A."/>
            <person name="Lipzen A."/>
            <person name="Lundell T."/>
            <person name="Morin E."/>
            <person name="Murat C."/>
            <person name="Riley R."/>
            <person name="Ohm R."/>
            <person name="Sun H."/>
            <person name="Tunlid A."/>
            <person name="Henrissat B."/>
            <person name="Grigoriev I.V."/>
            <person name="Hibbett D.S."/>
            <person name="Martin F."/>
        </authorList>
    </citation>
    <scope>NUCLEOTIDE SEQUENCE [LARGE SCALE GENOMIC DNA]</scope>
    <source>
        <strain evidence="12">LaAM-08-1</strain>
    </source>
</reference>
<evidence type="ECO:0000259" key="9">
    <source>
        <dbReference type="Pfam" id="PF04108"/>
    </source>
</evidence>
<comment type="subunit">
    <text evidence="6">Homodimer.</text>
</comment>
<keyword evidence="4 6" id="KW-0072">Autophagy</keyword>
<keyword evidence="6" id="KW-0472">Membrane</keyword>
<feature type="region of interest" description="Disordered" evidence="8">
    <location>
        <begin position="1053"/>
        <end position="1299"/>
    </location>
</feature>
<evidence type="ECO:0000256" key="3">
    <source>
        <dbReference type="ARBA" id="ARBA00022927"/>
    </source>
</evidence>
<feature type="domain" description="Autophagy protein ATG17-like" evidence="9">
    <location>
        <begin position="119"/>
        <end position="428"/>
    </location>
</feature>
<dbReference type="STRING" id="1095629.A0A0C9X0T5"/>
<feature type="compositionally biased region" description="Polar residues" evidence="8">
    <location>
        <begin position="1193"/>
        <end position="1204"/>
    </location>
</feature>
<dbReference type="GO" id="GO:0060090">
    <property type="term" value="F:molecular adaptor activity"/>
    <property type="evidence" value="ECO:0007669"/>
    <property type="project" value="TreeGrafter"/>
</dbReference>
<dbReference type="GO" id="GO:0000045">
    <property type="term" value="P:autophagosome assembly"/>
    <property type="evidence" value="ECO:0007669"/>
    <property type="project" value="UniProtKB-UniRule"/>
</dbReference>
<feature type="compositionally biased region" description="Polar residues" evidence="8">
    <location>
        <begin position="1277"/>
        <end position="1294"/>
    </location>
</feature>
<comment type="subcellular location">
    <subcellularLocation>
        <location evidence="6">Preautophagosomal structure membrane</location>
        <topology evidence="6">Peripheral membrane protein</topology>
    </subcellularLocation>
    <subcellularLocation>
        <location evidence="6">Vacuole membrane</location>
        <topology evidence="6">Peripheral membrane protein</topology>
    </subcellularLocation>
    <text evidence="6">During pexophagy, accumulates in the vacuolar membrane region, where the peroxisomes contact the vacuole.</text>
</comment>
<dbReference type="Pfam" id="PF10377">
    <property type="entry name" value="ATG11"/>
    <property type="match status" value="1"/>
</dbReference>
<dbReference type="Pfam" id="PF04108">
    <property type="entry name" value="ATG17_like"/>
    <property type="match status" value="1"/>
</dbReference>
<name>A0A0C9X0T5_9AGAR</name>
<comment type="function">
    <text evidence="6">Involved in cytoplasm to vacuole transport (Cvt), pexophagy, mitophagy and nucleophagy. Recruits mitochondria for their selective degradation via autophagy (mitophagy) during starvation. Works as scaffold proteins that recruit ATG proteins to the pre-autophagosome (PAS), the site of vesicle/autophagosome formation. Required for the Cvt vesicles completion.</text>
</comment>
<accession>A0A0C9X0T5</accession>
<feature type="coiled-coil region" evidence="7">
    <location>
        <begin position="605"/>
        <end position="744"/>
    </location>
</feature>
<feature type="coiled-coil region" evidence="7">
    <location>
        <begin position="771"/>
        <end position="826"/>
    </location>
</feature>
<proteinExistence type="inferred from homology"/>
<evidence type="ECO:0000256" key="7">
    <source>
        <dbReference type="SAM" id="Coils"/>
    </source>
</evidence>
<evidence type="ECO:0000256" key="6">
    <source>
        <dbReference type="RuleBase" id="RU367075"/>
    </source>
</evidence>
<keyword evidence="2 6" id="KW-0813">Transport</keyword>
<dbReference type="GO" id="GO:0005774">
    <property type="term" value="C:vacuolar membrane"/>
    <property type="evidence" value="ECO:0007669"/>
    <property type="project" value="UniProtKB-SubCell"/>
</dbReference>
<dbReference type="GO" id="GO:0034045">
    <property type="term" value="C:phagophore assembly site membrane"/>
    <property type="evidence" value="ECO:0007669"/>
    <property type="project" value="UniProtKB-SubCell"/>
</dbReference>
<protein>
    <recommendedName>
        <fullName evidence="6">Autophagy-related protein 11</fullName>
    </recommendedName>
</protein>
<dbReference type="Proteomes" id="UP000054477">
    <property type="component" value="Unassembled WGS sequence"/>
</dbReference>
<dbReference type="GO" id="GO:0034517">
    <property type="term" value="P:ribophagy"/>
    <property type="evidence" value="ECO:0007669"/>
    <property type="project" value="TreeGrafter"/>
</dbReference>
<keyword evidence="5 7" id="KW-0175">Coiled coil</keyword>
<keyword evidence="3 6" id="KW-0653">Protein transport</keyword>
<feature type="compositionally biased region" description="Polar residues" evidence="8">
    <location>
        <begin position="1129"/>
        <end position="1139"/>
    </location>
</feature>
<dbReference type="GO" id="GO:0000422">
    <property type="term" value="P:autophagy of mitochondrion"/>
    <property type="evidence" value="ECO:0007669"/>
    <property type="project" value="TreeGrafter"/>
</dbReference>
<feature type="compositionally biased region" description="Polar residues" evidence="8">
    <location>
        <begin position="1109"/>
        <end position="1122"/>
    </location>
</feature>
<keyword evidence="6" id="KW-0926">Vacuole</keyword>
<reference evidence="11 12" key="1">
    <citation type="submission" date="2014-04" db="EMBL/GenBank/DDBJ databases">
        <authorList>
            <consortium name="DOE Joint Genome Institute"/>
            <person name="Kuo A."/>
            <person name="Kohler A."/>
            <person name="Nagy L.G."/>
            <person name="Floudas D."/>
            <person name="Copeland A."/>
            <person name="Barry K.W."/>
            <person name="Cichocki N."/>
            <person name="Veneault-Fourrey C."/>
            <person name="LaButti K."/>
            <person name="Lindquist E.A."/>
            <person name="Lipzen A."/>
            <person name="Lundell T."/>
            <person name="Morin E."/>
            <person name="Murat C."/>
            <person name="Sun H."/>
            <person name="Tunlid A."/>
            <person name="Henrissat B."/>
            <person name="Grigoriev I.V."/>
            <person name="Hibbett D.S."/>
            <person name="Martin F."/>
            <person name="Nordberg H.P."/>
            <person name="Cantor M.N."/>
            <person name="Hua S.X."/>
        </authorList>
    </citation>
    <scope>NUCLEOTIDE SEQUENCE [LARGE SCALE GENOMIC DNA]</scope>
    <source>
        <strain evidence="11 12">LaAM-08-1</strain>
    </source>
</reference>
<dbReference type="GO" id="GO:0061709">
    <property type="term" value="P:reticulophagy"/>
    <property type="evidence" value="ECO:0007669"/>
    <property type="project" value="TreeGrafter"/>
</dbReference>
<feature type="coiled-coil region" evidence="7">
    <location>
        <begin position="545"/>
        <end position="572"/>
    </location>
</feature>
<evidence type="ECO:0000256" key="8">
    <source>
        <dbReference type="SAM" id="MobiDB-lite"/>
    </source>
</evidence>
<evidence type="ECO:0000313" key="12">
    <source>
        <dbReference type="Proteomes" id="UP000054477"/>
    </source>
</evidence>
<evidence type="ECO:0000256" key="1">
    <source>
        <dbReference type="ARBA" id="ARBA00009729"/>
    </source>
</evidence>
<comment type="similarity">
    <text evidence="1 6">Belongs to the ATG11 family.</text>
</comment>
<dbReference type="PANTHER" id="PTHR13222:SF1">
    <property type="entry name" value="RB1-INDUCIBLE COILED-COIL PROTEIN 1"/>
    <property type="match status" value="1"/>
</dbReference>
<sequence>MIQICSAEDGQVFQANASLRDIERQFVLRSLEQFLHQEIGIDQDAALVYLSDGRRLTNTNIRELAGTQGQTIFVFNKYYLDYDLEEVLRELRVEAPLQLPMEDVISATPPVRHSQVAATCVRNAHIHNDHVKHVFASLQYQHEAIRIASSSLDFNVLAIVDTFDGISVTSQRELERQTKLLNGVGADLELISRVQIHVEFMSNAVRKAIEGGERHRTLGDYVSHVKMKQVAELCSRTHEDLQVKFDQVELAVKTLKEGTGAVRSSISKTNLLEDAEACARRSQDILDKIVDSAATLESPASDLDVVIQELHHLDANHRREVQLVTDVKNAYTQQCLTALRQISVLNNDIVQIPPNLAALQASFRGKNSFSHIQRLHNMLYAYGATVVEIVRRKEFSRFFYQRAQSILEVMAKLSASERKRRQVYRGEVHGQLPFETRGMDDPVPTIDFSPSGSSDATYSFEREDVDGLLRVLDDLERYARSTSDPEALKAVQECKASLDKLVTKMDSLEAGFDRIAERSLLSASRLSLSRRRSQSISPPLSTIIINGIKTAIEAEEQAYHELVEELRISREANARQDAVFQEERNALQSEIRRLKLSLQDVDLSASTEQGRAARLEREVHQVRAQLEGEITARRIVEERNNELQADIESQRIAIARALADATEQSKAAQRSRQELEQVQSEFDQMKELVSQNESKISLLVEDQSRNLRNLEDARARGENLELQIQAVQGESEEVRQALRATSQEKDRLLKLQATEHDRIIRDHIAEADGDRAVLERQFHELKNYQEGLEREVKNLQADIEVANADAVGLREELQRVEHELREARHVERILRDDLKAGRASQSDFDQRTENSTRLIAQILDVAICFRNSHVKALQTAQAMSSHPASKHANTLAESMTFSPGLRIGHHDEPSPIDPSDPAAALEILRELDHDVFLEAVAKTGSTIRKWQKQCREYRERAKGKISFRNFAKGDLAMFLPTRNSVSKPWAAFNVSFPHYFLQATGHLAEQLKTREWIVARITSITERVVNHQDPTSNPYGLGEGVKYYMLEVEDWTQPSSNKRRASGRKSTSEKDSPSSPAPGRLGNKAIPPPEVEIQDTHPSNSHLFPVRTRANSSPTARPSSLSRLLAQASVENGTENPTESLPDDEIPPPELRVSPSPLQSPAVSPAAPSSPPQIIGSLSQHVPGVHSPLRPNSRASRLSSTSRFSVGRNPALGSVSMGTPKAAPTTALTEDPMASSPTSNDGNPFRSPVTPSPDESISDGLNNNVNGNSSRRRTTSYHTPRTSPLATGSTSTSRGPAFLPAKPSLPSLTATATLANLANSWGVSFGRKKKAEMGGSVTTNVEALADDTQTTNDVLVRDMLKRLS</sequence>
<dbReference type="GO" id="GO:1903599">
    <property type="term" value="P:positive regulation of autophagy of mitochondrion"/>
    <property type="evidence" value="ECO:0007669"/>
    <property type="project" value="UniProtKB-UniRule"/>
</dbReference>
<keyword evidence="12" id="KW-1185">Reference proteome</keyword>
<dbReference type="PANTHER" id="PTHR13222">
    <property type="entry name" value="RB1-INDUCIBLE COILED-COIL"/>
    <property type="match status" value="1"/>
</dbReference>
<dbReference type="GO" id="GO:0015031">
    <property type="term" value="P:protein transport"/>
    <property type="evidence" value="ECO:0007669"/>
    <property type="project" value="UniProtKB-KW"/>
</dbReference>
<organism evidence="11 12">
    <name type="scientific">Laccaria amethystina LaAM-08-1</name>
    <dbReference type="NCBI Taxonomy" id="1095629"/>
    <lineage>
        <taxon>Eukaryota</taxon>
        <taxon>Fungi</taxon>
        <taxon>Dikarya</taxon>
        <taxon>Basidiomycota</taxon>
        <taxon>Agaricomycotina</taxon>
        <taxon>Agaricomycetes</taxon>
        <taxon>Agaricomycetidae</taxon>
        <taxon>Agaricales</taxon>
        <taxon>Agaricineae</taxon>
        <taxon>Hydnangiaceae</taxon>
        <taxon>Laccaria</taxon>
    </lineage>
</organism>
<dbReference type="InterPro" id="IPR045326">
    <property type="entry name" value="ATG17-like_dom"/>
</dbReference>
<dbReference type="EMBL" id="KN838662">
    <property type="protein sequence ID" value="KIJ98740.1"/>
    <property type="molecule type" value="Genomic_DNA"/>
</dbReference>
<evidence type="ECO:0000313" key="11">
    <source>
        <dbReference type="EMBL" id="KIJ98740.1"/>
    </source>
</evidence>
<evidence type="ECO:0000256" key="2">
    <source>
        <dbReference type="ARBA" id="ARBA00022448"/>
    </source>
</evidence>
<dbReference type="GO" id="GO:0034727">
    <property type="term" value="P:piecemeal microautophagy of the nucleus"/>
    <property type="evidence" value="ECO:0007669"/>
    <property type="project" value="TreeGrafter"/>
</dbReference>
<feature type="compositionally biased region" description="Low complexity" evidence="8">
    <location>
        <begin position="1153"/>
        <end position="1167"/>
    </location>
</feature>
<feature type="domain" description="Autophagy-related protein 11 C-terminal" evidence="10">
    <location>
        <begin position="939"/>
        <end position="1049"/>
    </location>
</feature>
<gene>
    <name evidence="11" type="ORF">K443DRAFT_8930</name>
</gene>
<dbReference type="OrthoDB" id="447953at2759"/>
<dbReference type="InterPro" id="IPR019460">
    <property type="entry name" value="Atg11_C"/>
</dbReference>
<dbReference type="GO" id="GO:1990316">
    <property type="term" value="C:Atg1/ULK1 kinase complex"/>
    <property type="evidence" value="ECO:0007669"/>
    <property type="project" value="TreeGrafter"/>
</dbReference>
<evidence type="ECO:0000259" key="10">
    <source>
        <dbReference type="Pfam" id="PF10377"/>
    </source>
</evidence>
<dbReference type="GO" id="GO:0019901">
    <property type="term" value="F:protein kinase binding"/>
    <property type="evidence" value="ECO:0007669"/>
    <property type="project" value="TreeGrafter"/>
</dbReference>
<evidence type="ECO:0000256" key="5">
    <source>
        <dbReference type="ARBA" id="ARBA00023054"/>
    </source>
</evidence>
<dbReference type="HOGENOM" id="CLU_004046_0_0_1"/>